<name>A0A0F9A7R6_9ZZZZ</name>
<evidence type="ECO:0000313" key="1">
    <source>
        <dbReference type="EMBL" id="KKL05495.1"/>
    </source>
</evidence>
<dbReference type="EMBL" id="LAZR01044091">
    <property type="protein sequence ID" value="KKL05495.1"/>
    <property type="molecule type" value="Genomic_DNA"/>
</dbReference>
<gene>
    <name evidence="1" type="ORF">LCGC14_2605460</name>
</gene>
<accession>A0A0F9A7R6</accession>
<reference evidence="1" key="1">
    <citation type="journal article" date="2015" name="Nature">
        <title>Complex archaea that bridge the gap between prokaryotes and eukaryotes.</title>
        <authorList>
            <person name="Spang A."/>
            <person name="Saw J.H."/>
            <person name="Jorgensen S.L."/>
            <person name="Zaremba-Niedzwiedzka K."/>
            <person name="Martijn J."/>
            <person name="Lind A.E."/>
            <person name="van Eijk R."/>
            <person name="Schleper C."/>
            <person name="Guy L."/>
            <person name="Ettema T.J."/>
        </authorList>
    </citation>
    <scope>NUCLEOTIDE SEQUENCE</scope>
</reference>
<dbReference type="AlphaFoldDB" id="A0A0F9A7R6"/>
<proteinExistence type="predicted"/>
<organism evidence="1">
    <name type="scientific">marine sediment metagenome</name>
    <dbReference type="NCBI Taxonomy" id="412755"/>
    <lineage>
        <taxon>unclassified sequences</taxon>
        <taxon>metagenomes</taxon>
        <taxon>ecological metagenomes</taxon>
    </lineage>
</organism>
<comment type="caution">
    <text evidence="1">The sequence shown here is derived from an EMBL/GenBank/DDBJ whole genome shotgun (WGS) entry which is preliminary data.</text>
</comment>
<sequence>MKNNIWIKKNIKCDTLEIIVRDENKRKLGRWIIDIRDKKRTRQIVSSLKTSYGIDLGSSVNEDLEWLRNR</sequence>
<protein>
    <submittedName>
        <fullName evidence="1">Uncharacterized protein</fullName>
    </submittedName>
</protein>